<protein>
    <submittedName>
        <fullName evidence="1">Uncharacterized protein</fullName>
    </submittedName>
</protein>
<organism evidence="1 2">
    <name type="scientific">Pantoea allii</name>
    <dbReference type="NCBI Taxonomy" id="574096"/>
    <lineage>
        <taxon>Bacteria</taxon>
        <taxon>Pseudomonadati</taxon>
        <taxon>Pseudomonadota</taxon>
        <taxon>Gammaproteobacteria</taxon>
        <taxon>Enterobacterales</taxon>
        <taxon>Erwiniaceae</taxon>
        <taxon>Pantoea</taxon>
    </lineage>
</organism>
<name>A0A2V2BAY2_9GAMM</name>
<dbReference type="Proteomes" id="UP000245981">
    <property type="component" value="Unassembled WGS sequence"/>
</dbReference>
<gene>
    <name evidence="1" type="ORF">C7431_105300</name>
</gene>
<accession>A0A2V2BAY2</accession>
<evidence type="ECO:0000313" key="2">
    <source>
        <dbReference type="Proteomes" id="UP000245981"/>
    </source>
</evidence>
<dbReference type="RefSeq" id="WP_109717417.1">
    <property type="nucleotide sequence ID" value="NZ_QGHF01000005.1"/>
</dbReference>
<dbReference type="AlphaFoldDB" id="A0A2V2BAY2"/>
<proteinExistence type="predicted"/>
<comment type="caution">
    <text evidence="1">The sequence shown here is derived from an EMBL/GenBank/DDBJ whole genome shotgun (WGS) entry which is preliminary data.</text>
</comment>
<sequence length="110" mass="11831">MDIGRSALKAPMVKSRQQCGIGTCRILSAPGKAEPMKRVTRSSLNVAVLALTIVIHLVNAAGHERADAQMYLNVPNPGVVCPGPEALAPPDRLTACRELYRQPCQSRLLT</sequence>
<evidence type="ECO:0000313" key="1">
    <source>
        <dbReference type="EMBL" id="PWK96968.1"/>
    </source>
</evidence>
<reference evidence="1 2" key="1">
    <citation type="submission" date="2018-05" db="EMBL/GenBank/DDBJ databases">
        <title>Genomic Encyclopedia of Type Strains, Phase IV (KMG-V): Genome sequencing to study the core and pangenomes of soil and plant-associated prokaryotes.</title>
        <authorList>
            <person name="Whitman W."/>
        </authorList>
    </citation>
    <scope>NUCLEOTIDE SEQUENCE [LARGE SCALE GENOMIC DNA]</scope>
    <source>
        <strain evidence="1 2">PNA 200-10</strain>
    </source>
</reference>
<dbReference type="EMBL" id="QGHF01000005">
    <property type="protein sequence ID" value="PWK96968.1"/>
    <property type="molecule type" value="Genomic_DNA"/>
</dbReference>